<gene>
    <name evidence="3" type="ORF">Ddye_028409</name>
</gene>
<accession>A0AAD9TQW4</accession>
<feature type="region of interest" description="Disordered" evidence="2">
    <location>
        <begin position="1"/>
        <end position="44"/>
    </location>
</feature>
<evidence type="ECO:0000313" key="4">
    <source>
        <dbReference type="Proteomes" id="UP001280121"/>
    </source>
</evidence>
<feature type="coiled-coil region" evidence="1">
    <location>
        <begin position="209"/>
        <end position="250"/>
    </location>
</feature>
<keyword evidence="4" id="KW-1185">Reference proteome</keyword>
<protein>
    <submittedName>
        <fullName evidence="3">Uncharacterized protein</fullName>
    </submittedName>
</protein>
<evidence type="ECO:0000256" key="2">
    <source>
        <dbReference type="SAM" id="MobiDB-lite"/>
    </source>
</evidence>
<proteinExistence type="predicted"/>
<reference evidence="3" key="1">
    <citation type="journal article" date="2023" name="Plant J.">
        <title>Genome sequences and population genomics provide insights into the demographic history, inbreeding, and mutation load of two 'living fossil' tree species of Dipteronia.</title>
        <authorList>
            <person name="Feng Y."/>
            <person name="Comes H.P."/>
            <person name="Chen J."/>
            <person name="Zhu S."/>
            <person name="Lu R."/>
            <person name="Zhang X."/>
            <person name="Li P."/>
            <person name="Qiu J."/>
            <person name="Olsen K.M."/>
            <person name="Qiu Y."/>
        </authorList>
    </citation>
    <scope>NUCLEOTIDE SEQUENCE</scope>
    <source>
        <strain evidence="3">KIB01</strain>
    </source>
</reference>
<dbReference type="EMBL" id="JANJYI010000008">
    <property type="protein sequence ID" value="KAK2640614.1"/>
    <property type="molecule type" value="Genomic_DNA"/>
</dbReference>
<evidence type="ECO:0000313" key="3">
    <source>
        <dbReference type="EMBL" id="KAK2640614.1"/>
    </source>
</evidence>
<feature type="coiled-coil region" evidence="1">
    <location>
        <begin position="307"/>
        <end position="485"/>
    </location>
</feature>
<organism evidence="3 4">
    <name type="scientific">Dipteronia dyeriana</name>
    <dbReference type="NCBI Taxonomy" id="168575"/>
    <lineage>
        <taxon>Eukaryota</taxon>
        <taxon>Viridiplantae</taxon>
        <taxon>Streptophyta</taxon>
        <taxon>Embryophyta</taxon>
        <taxon>Tracheophyta</taxon>
        <taxon>Spermatophyta</taxon>
        <taxon>Magnoliopsida</taxon>
        <taxon>eudicotyledons</taxon>
        <taxon>Gunneridae</taxon>
        <taxon>Pentapetalae</taxon>
        <taxon>rosids</taxon>
        <taxon>malvids</taxon>
        <taxon>Sapindales</taxon>
        <taxon>Sapindaceae</taxon>
        <taxon>Hippocastanoideae</taxon>
        <taxon>Acereae</taxon>
        <taxon>Dipteronia</taxon>
    </lineage>
</organism>
<dbReference type="AlphaFoldDB" id="A0AAD9TQW4"/>
<name>A0AAD9TQW4_9ROSI</name>
<keyword evidence="1" id="KW-0175">Coiled coil</keyword>
<dbReference type="Proteomes" id="UP001280121">
    <property type="component" value="Unassembled WGS sequence"/>
</dbReference>
<sequence length="605" mass="69994">MARKKSNHKANDTEQDNTTPQDQKKQNQTLKKTLVRQPTMEDDSEKFQNLKDLNTRLVKQNMEKRQQVETLVHSKAAMEAELIKESDKNVCLEIEEGLFRFLVRTQMGEMGAGFDGEKSEREYQIRVLKSEVNVLVENLENERGRLSQARIGRDLMKSDLDCQVKEANGFKERLFEMERQEIDLKDEVLMLRNENDGLVKEKNERDTDVEALKKEKGLVERKLMETLKEIDDLKCAMDLVVREKKEIEMETSDQKVKIDELGKELLKLNEIIVYLQKEEKALHKMGLELEKSYSEAVDKGEEMASEIDVLRGEKNEKQSSIEKLMVENEDVLRRLEAAMLGLNDKEGQIKKLLRGKNEIEEMKISQETEVVELRKEVEESRETVSALKELCRDARNGLNEEKKNGLDLKYKISEMEKKIEDKVKELSKIRNEHGNVVVEKKKMEERIELLMKEKESVQKNLSEHIELLKKEKESVQKDLLEAQRGVDDMRAKMDSFGINYDRTLSLLKSTAALVCQSRDEVDGKPDVVVKERKLDFVTDPYAAQLEVIKNAFGDKEKLVGDMKKQVEFLQNSVEEAHKKKSFWTLVSSATTLFAAASVAYAARIR</sequence>
<evidence type="ECO:0000256" key="1">
    <source>
        <dbReference type="SAM" id="Coils"/>
    </source>
</evidence>
<comment type="caution">
    <text evidence="3">The sequence shown here is derived from an EMBL/GenBank/DDBJ whole genome shotgun (WGS) entry which is preliminary data.</text>
</comment>